<evidence type="ECO:0000256" key="1">
    <source>
        <dbReference type="ARBA" id="ARBA00004604"/>
    </source>
</evidence>
<reference evidence="8" key="1">
    <citation type="journal article" date="2013" name="Genome Announc.">
        <title>Draft genome sequence of Pseudozyma brasiliensis sp. nov. strain GHG001, a high producer of endo-1,4-xylanase isolated from an insect pest of sugarcane.</title>
        <authorList>
            <person name="Oliveira J.V.D.C."/>
            <person name="dos Santos R.A.C."/>
            <person name="Borges T.A."/>
            <person name="Riano-Pachon D.M."/>
            <person name="Goldman G.H."/>
        </authorList>
    </citation>
    <scope>NUCLEOTIDE SEQUENCE [LARGE SCALE GENOMIC DNA]</scope>
    <source>
        <strain evidence="8">GHG001</strain>
    </source>
</reference>
<dbReference type="STRING" id="1365824.V5GVI5"/>
<feature type="domain" description="Brix" evidence="6">
    <location>
        <begin position="28"/>
        <end position="300"/>
    </location>
</feature>
<dbReference type="GO" id="GO:0000463">
    <property type="term" value="P:maturation of LSU-rRNA from tricistronic rRNA transcript (SSU-rRNA, 5.8S rRNA, LSU-rRNA)"/>
    <property type="evidence" value="ECO:0007669"/>
    <property type="project" value="TreeGrafter"/>
</dbReference>
<evidence type="ECO:0000313" key="7">
    <source>
        <dbReference type="EMBL" id="EST09912.1"/>
    </source>
</evidence>
<accession>V5GVI5</accession>
<dbReference type="GeneID" id="27418533"/>
<evidence type="ECO:0000256" key="5">
    <source>
        <dbReference type="SAM" id="MobiDB-lite"/>
    </source>
</evidence>
<dbReference type="OrthoDB" id="407658at2759"/>
<evidence type="ECO:0000256" key="4">
    <source>
        <dbReference type="RuleBase" id="RU367086"/>
    </source>
</evidence>
<dbReference type="HOGENOM" id="CLU_049783_0_0_1"/>
<comment type="subcellular location">
    <subcellularLocation>
        <location evidence="1 4">Nucleus</location>
        <location evidence="1 4">Nucleolus</location>
    </subcellularLocation>
</comment>
<gene>
    <name evidence="7" type="ORF">PSEUBRA_SCAF1g00342</name>
</gene>
<dbReference type="GO" id="GO:0000027">
    <property type="term" value="P:ribosomal large subunit assembly"/>
    <property type="evidence" value="ECO:0007669"/>
    <property type="project" value="InterPro"/>
</dbReference>
<dbReference type="SMART" id="SM00879">
    <property type="entry name" value="Brix"/>
    <property type="match status" value="1"/>
</dbReference>
<feature type="compositionally biased region" description="Acidic residues" evidence="5">
    <location>
        <begin position="365"/>
        <end position="417"/>
    </location>
</feature>
<proteinExistence type="inferred from homology"/>
<dbReference type="eggNOG" id="KOG3031">
    <property type="taxonomic scope" value="Eukaryota"/>
</dbReference>
<organism evidence="7 8">
    <name type="scientific">Kalmanozyma brasiliensis (strain GHG001)</name>
    <name type="common">Yeast</name>
    <name type="synonym">Pseudozyma brasiliensis</name>
    <dbReference type="NCBI Taxonomy" id="1365824"/>
    <lineage>
        <taxon>Eukaryota</taxon>
        <taxon>Fungi</taxon>
        <taxon>Dikarya</taxon>
        <taxon>Basidiomycota</taxon>
        <taxon>Ustilaginomycotina</taxon>
        <taxon>Ustilaginomycetes</taxon>
        <taxon>Ustilaginales</taxon>
        <taxon>Ustilaginaceae</taxon>
        <taxon>Kalmanozyma</taxon>
    </lineage>
</organism>
<evidence type="ECO:0000256" key="3">
    <source>
        <dbReference type="ARBA" id="ARBA00023242"/>
    </source>
</evidence>
<dbReference type="PANTHER" id="PTHR12728">
    <property type="entry name" value="BRIX DOMAIN CONTAINING PROTEIN"/>
    <property type="match status" value="1"/>
</dbReference>
<keyword evidence="8" id="KW-1185">Reference proteome</keyword>
<dbReference type="PANTHER" id="PTHR12728:SF0">
    <property type="entry name" value="RIBOSOME PRODUCTION FACTOR 2 HOMOLOG"/>
    <property type="match status" value="1"/>
</dbReference>
<evidence type="ECO:0000256" key="2">
    <source>
        <dbReference type="ARBA" id="ARBA00010782"/>
    </source>
</evidence>
<dbReference type="PROSITE" id="PS50833">
    <property type="entry name" value="BRIX"/>
    <property type="match status" value="1"/>
</dbReference>
<comment type="similarity">
    <text evidence="2 4">Belongs to the RPF2 family.</text>
</comment>
<evidence type="ECO:0000313" key="8">
    <source>
        <dbReference type="Proteomes" id="UP000019377"/>
    </source>
</evidence>
<dbReference type="AlphaFoldDB" id="V5GVI5"/>
<dbReference type="RefSeq" id="XP_016294901.1">
    <property type="nucleotide sequence ID" value="XM_016435904.1"/>
</dbReference>
<dbReference type="GO" id="GO:0005730">
    <property type="term" value="C:nucleolus"/>
    <property type="evidence" value="ECO:0007669"/>
    <property type="project" value="UniProtKB-SubCell"/>
</dbReference>
<dbReference type="GO" id="GO:0019843">
    <property type="term" value="F:rRNA binding"/>
    <property type="evidence" value="ECO:0007669"/>
    <property type="project" value="UniProtKB-UniRule"/>
</dbReference>
<keyword evidence="3 4" id="KW-0539">Nucleus</keyword>
<name>V5GVI5_KALBG</name>
<sequence>MIRVAKPKNARSKRALEKRQAREYEAAKTAIFVRGPHSSQRLNVALTELNLLKKPDAISFNKKNEALPFEDTSSFEFWSSKNDASLFMFGNSQKKRPDNLTWVRMFDGQVLDMLEMGVVDAKGMAEFKGVARPGVGMRPLFHFSGPQFASPTDATTSMVAGAEGTEGDPTGAYQQFKSMLLDFYRGEELKTNQIALSGLQHVISVTAAPSDEGSNGKPTGNGAGDSLADLYKAAGLTPNGTMITSTSSATVTSPPNTLIHFRVYTVQLLASGSKIPRVELQECGPAFDFQLRRRRPASIDMLNQALRRPKTQAEKNRQGKEGAKKNIETDDMGDTVGRIHVGKQDLSGLQTRKMKGLKKHLDPNGSDDEEDEEEIEMDDMTMYSDVDDEDEDEMDDDDDEEDGEDEEDDDDEEEEEQQAPSKRRRS</sequence>
<dbReference type="Proteomes" id="UP000019377">
    <property type="component" value="Unassembled WGS sequence"/>
</dbReference>
<dbReference type="OMA" id="VGLKPMF"/>
<dbReference type="EMBL" id="KI545851">
    <property type="protein sequence ID" value="EST09912.1"/>
    <property type="molecule type" value="Genomic_DNA"/>
</dbReference>
<protein>
    <recommendedName>
        <fullName evidence="4">Ribosome production factor 2 homolog</fullName>
    </recommendedName>
    <alternativeName>
        <fullName evidence="4">Ribosome biogenesis protein RPF2 homolog</fullName>
    </alternativeName>
</protein>
<dbReference type="InterPro" id="IPR007109">
    <property type="entry name" value="Brix"/>
</dbReference>
<feature type="region of interest" description="Disordered" evidence="5">
    <location>
        <begin position="303"/>
        <end position="426"/>
    </location>
</feature>
<dbReference type="InterPro" id="IPR039770">
    <property type="entry name" value="Rpf2"/>
</dbReference>
<feature type="compositionally biased region" description="Basic and acidic residues" evidence="5">
    <location>
        <begin position="311"/>
        <end position="328"/>
    </location>
</feature>
<dbReference type="Pfam" id="PF04427">
    <property type="entry name" value="Brix"/>
    <property type="match status" value="1"/>
</dbReference>
<evidence type="ECO:0000259" key="6">
    <source>
        <dbReference type="PROSITE" id="PS50833"/>
    </source>
</evidence>